<dbReference type="InterPro" id="IPR027417">
    <property type="entry name" value="P-loop_NTPase"/>
</dbReference>
<comment type="similarity">
    <text evidence="3">Belongs to the CoaE family.</text>
</comment>
<comment type="catalytic activity">
    <reaction evidence="3">
        <text>3'-dephospho-CoA + ATP = ADP + CoA + H(+)</text>
        <dbReference type="Rhea" id="RHEA:18245"/>
        <dbReference type="ChEBI" id="CHEBI:15378"/>
        <dbReference type="ChEBI" id="CHEBI:30616"/>
        <dbReference type="ChEBI" id="CHEBI:57287"/>
        <dbReference type="ChEBI" id="CHEBI:57328"/>
        <dbReference type="ChEBI" id="CHEBI:456216"/>
        <dbReference type="EC" id="2.7.1.24"/>
    </reaction>
</comment>
<comment type="subcellular location">
    <subcellularLocation>
        <location evidence="3">Cytoplasm</location>
    </subcellularLocation>
</comment>
<dbReference type="GO" id="GO:0015937">
    <property type="term" value="P:coenzyme A biosynthetic process"/>
    <property type="evidence" value="ECO:0007669"/>
    <property type="project" value="UniProtKB-UniRule"/>
</dbReference>
<evidence type="ECO:0000313" key="5">
    <source>
        <dbReference type="EMBL" id="GBR77534.1"/>
    </source>
</evidence>
<comment type="caution">
    <text evidence="5">The sequence shown here is derived from an EMBL/GenBank/DDBJ whole genome shotgun (WGS) entry which is preliminary data.</text>
</comment>
<reference evidence="5 6" key="1">
    <citation type="journal article" date="2019" name="ISME J.">
        <title>Genome analyses of uncultured TG2/ZB3 bacteria in 'Margulisbacteria' specifically attached to ectosymbiotic spirochetes of protists in the termite gut.</title>
        <authorList>
            <person name="Utami Y.D."/>
            <person name="Kuwahara H."/>
            <person name="Igai K."/>
            <person name="Murakami T."/>
            <person name="Sugaya K."/>
            <person name="Morikawa T."/>
            <person name="Nagura Y."/>
            <person name="Yuki M."/>
            <person name="Deevong P."/>
            <person name="Inoue T."/>
            <person name="Kihara K."/>
            <person name="Lo N."/>
            <person name="Yamada A."/>
            <person name="Ohkuma M."/>
            <person name="Hongoh Y."/>
        </authorList>
    </citation>
    <scope>NUCLEOTIDE SEQUENCE [LARGE SCALE GENOMIC DNA]</scope>
    <source>
        <strain evidence="5">RsDinE6-01</strain>
    </source>
</reference>
<dbReference type="CDD" id="cd02022">
    <property type="entry name" value="DPCK"/>
    <property type="match status" value="1"/>
</dbReference>
<dbReference type="Gene3D" id="3.40.50.300">
    <property type="entry name" value="P-loop containing nucleotide triphosphate hydrolases"/>
    <property type="match status" value="1"/>
</dbReference>
<dbReference type="GO" id="GO:0005737">
    <property type="term" value="C:cytoplasm"/>
    <property type="evidence" value="ECO:0007669"/>
    <property type="project" value="UniProtKB-SubCell"/>
</dbReference>
<dbReference type="PANTHER" id="PTHR10695:SF46">
    <property type="entry name" value="BIFUNCTIONAL COENZYME A SYNTHASE-RELATED"/>
    <property type="match status" value="1"/>
</dbReference>
<keyword evidence="3" id="KW-0963">Cytoplasm</keyword>
<protein>
    <recommendedName>
        <fullName evidence="3 4">Dephospho-CoA kinase</fullName>
        <ecNumber evidence="3 4">2.7.1.24</ecNumber>
    </recommendedName>
    <alternativeName>
        <fullName evidence="3">Dephosphocoenzyme A kinase</fullName>
    </alternativeName>
</protein>
<dbReference type="PROSITE" id="PS51219">
    <property type="entry name" value="DPCK"/>
    <property type="match status" value="1"/>
</dbReference>
<dbReference type="PANTHER" id="PTHR10695">
    <property type="entry name" value="DEPHOSPHO-COA KINASE-RELATED"/>
    <property type="match status" value="1"/>
</dbReference>
<dbReference type="NCBIfam" id="TIGR00152">
    <property type="entry name" value="dephospho-CoA kinase"/>
    <property type="match status" value="1"/>
</dbReference>
<dbReference type="GO" id="GO:0004140">
    <property type="term" value="F:dephospho-CoA kinase activity"/>
    <property type="evidence" value="ECO:0007669"/>
    <property type="project" value="UniProtKB-UniRule"/>
</dbReference>
<organism evidence="5 6">
    <name type="scientific">Candidatus Termititenax dinenymphae</name>
    <dbReference type="NCBI Taxonomy" id="2218523"/>
    <lineage>
        <taxon>Bacteria</taxon>
        <taxon>Bacillati</taxon>
        <taxon>Candidatus Margulisiibacteriota</taxon>
        <taxon>Candidatus Termititenacia</taxon>
        <taxon>Candidatus Termititenacales</taxon>
        <taxon>Candidatus Termititenacaceae</taxon>
        <taxon>Candidatus Termititenax</taxon>
    </lineage>
</organism>
<comment type="pathway">
    <text evidence="3">Cofactor biosynthesis; coenzyme A biosynthesis; CoA from (R)-pantothenate: step 5/5.</text>
</comment>
<dbReference type="Proteomes" id="UP000282196">
    <property type="component" value="Unassembled WGS sequence"/>
</dbReference>
<dbReference type="UniPathway" id="UPA00241">
    <property type="reaction ID" value="UER00356"/>
</dbReference>
<proteinExistence type="inferred from homology"/>
<dbReference type="SUPFAM" id="SSF52540">
    <property type="entry name" value="P-loop containing nucleoside triphosphate hydrolases"/>
    <property type="match status" value="1"/>
</dbReference>
<evidence type="ECO:0000256" key="3">
    <source>
        <dbReference type="HAMAP-Rule" id="MF_00376"/>
    </source>
</evidence>
<dbReference type="InterPro" id="IPR001977">
    <property type="entry name" value="Depp_CoAkinase"/>
</dbReference>
<keyword evidence="6" id="KW-1185">Reference proteome</keyword>
<evidence type="ECO:0000256" key="4">
    <source>
        <dbReference type="NCBIfam" id="TIGR00152"/>
    </source>
</evidence>
<sequence length="182" mass="20380">MIIGVTGIIGSGKSTAAVMLSECLDAVCIDVDKAGHVVLAKNNFVRFWLKILFGSVERSIIAGQVFSSPVKLFLLNTLTHPFMRRSIRRTLRDSSKSYVLDAALLFQMRLDKYCDKVVFVEAKKSLIYARLSAAGLTRQQIARRLAANQKVFHYKKRADKIVLNNGTKTALRKNIEKIGYIS</sequence>
<keyword evidence="3" id="KW-0808">Transferase</keyword>
<keyword evidence="3 5" id="KW-0418">Kinase</keyword>
<dbReference type="EMBL" id="BGZP01000003">
    <property type="protein sequence ID" value="GBR77534.1"/>
    <property type="molecule type" value="Genomic_DNA"/>
</dbReference>
<name>A0A388TLH4_9BACT</name>
<evidence type="ECO:0000256" key="2">
    <source>
        <dbReference type="ARBA" id="ARBA00022840"/>
    </source>
</evidence>
<dbReference type="Pfam" id="PF01121">
    <property type="entry name" value="CoaE"/>
    <property type="match status" value="1"/>
</dbReference>
<keyword evidence="1 3" id="KW-0547">Nucleotide-binding</keyword>
<comment type="function">
    <text evidence="3">Catalyzes the phosphorylation of the 3'-hydroxyl group of dephosphocoenzyme A to form coenzyme A.</text>
</comment>
<dbReference type="GO" id="GO:0005524">
    <property type="term" value="F:ATP binding"/>
    <property type="evidence" value="ECO:0007669"/>
    <property type="project" value="UniProtKB-UniRule"/>
</dbReference>
<evidence type="ECO:0000313" key="6">
    <source>
        <dbReference type="Proteomes" id="UP000282196"/>
    </source>
</evidence>
<accession>A0A388TLH4</accession>
<keyword evidence="2 3" id="KW-0067">ATP-binding</keyword>
<gene>
    <name evidence="3 5" type="primary">coaE</name>
    <name evidence="5" type="ORF">RDn1_193</name>
</gene>
<dbReference type="AlphaFoldDB" id="A0A388TLH4"/>
<dbReference type="EC" id="2.7.1.24" evidence="3 4"/>
<dbReference type="HAMAP" id="MF_00376">
    <property type="entry name" value="Dephospho_CoA_kinase"/>
    <property type="match status" value="1"/>
</dbReference>
<keyword evidence="3" id="KW-0173">Coenzyme A biosynthesis</keyword>
<evidence type="ECO:0000256" key="1">
    <source>
        <dbReference type="ARBA" id="ARBA00022741"/>
    </source>
</evidence>
<feature type="binding site" evidence="3">
    <location>
        <begin position="10"/>
        <end position="15"/>
    </location>
    <ligand>
        <name>ATP</name>
        <dbReference type="ChEBI" id="CHEBI:30616"/>
    </ligand>
</feature>